<dbReference type="InterPro" id="IPR004837">
    <property type="entry name" value="NaCa_Exmemb"/>
</dbReference>
<evidence type="ECO:0000256" key="6">
    <source>
        <dbReference type="ARBA" id="ARBA00022989"/>
    </source>
</evidence>
<protein>
    <submittedName>
        <fullName evidence="9">Sodium/potassium/calcium exchanger-like protein</fullName>
    </submittedName>
</protein>
<comment type="similarity">
    <text evidence="2">Belongs to the Ca(2+):cation antiporter (CaCA) (TC 2.A.19) family. SLC24A subfamily.</text>
</comment>
<comment type="subcellular location">
    <subcellularLocation>
        <location evidence="1">Membrane</location>
        <topology evidence="1">Multi-pass membrane protein</topology>
    </subcellularLocation>
</comment>
<evidence type="ECO:0000256" key="5">
    <source>
        <dbReference type="ARBA" id="ARBA00022692"/>
    </source>
</evidence>
<feature type="domain" description="Sodium/calcium exchanger membrane region" evidence="8">
    <location>
        <begin position="68"/>
        <end position="256"/>
    </location>
</feature>
<dbReference type="PANTHER" id="PTHR10846">
    <property type="entry name" value="SODIUM/POTASSIUM/CALCIUM EXCHANGER"/>
    <property type="match status" value="1"/>
</dbReference>
<sequence>MSLNQNRKHCRLIQRPQTKRNYRIGAKKPLIPLINDKNISCIDPAYMEFPSDLFTDRARSRGAILIHIAVVFYMFYCLAIVCDHYFLPSLEECSQVRKFLYESHHLIINTVSCSVWKRLKLSQDVAGATFMAAGSSAPELFTAILGVFIAKGDVGTGTIVGSAVFNILFVIGLCSLYTGMILIMIEMFCLVVFYLHTHFFYHCQVSTELNWWPVARDSAYYTFTVLVLIMCIYDGEVTTFESFILLVFYGVYILIMKYNTQIRDRFQEQWQLRFPSKSTVELNNLQSNTIHAIHYKSFQANDLDEFAQYQQQQPPSQQHSHYDRNPFVIRKPEVSMFEAANRIIIKFKRLFKAKTRFRSAVYLILIRSEKGLLNNLLNFIC</sequence>
<keyword evidence="4" id="KW-0406">Ion transport</keyword>
<keyword evidence="7" id="KW-0472">Membrane</keyword>
<dbReference type="Proteomes" id="UP000616769">
    <property type="component" value="Unassembled WGS sequence"/>
</dbReference>
<keyword evidence="6" id="KW-1133">Transmembrane helix</keyword>
<dbReference type="InterPro" id="IPR004481">
    <property type="entry name" value="K/Na/Ca-exchanger"/>
</dbReference>
<gene>
    <name evidence="9" type="ORF">QR98_0071830</name>
</gene>
<dbReference type="InterPro" id="IPR044880">
    <property type="entry name" value="NCX_ion-bd_dom_sf"/>
</dbReference>
<dbReference type="Pfam" id="PF01699">
    <property type="entry name" value="Na_Ca_ex"/>
    <property type="match status" value="1"/>
</dbReference>
<dbReference type="PANTHER" id="PTHR10846:SF73">
    <property type="entry name" value="SODIUM_CALCIUM EXCHANGER MEMBRANE REGION DOMAIN-CONTAINING PROTEIN"/>
    <property type="match status" value="1"/>
</dbReference>
<accession>A0A132ADY4</accession>
<organism evidence="9 10">
    <name type="scientific">Sarcoptes scabiei</name>
    <name type="common">Itch mite</name>
    <name type="synonym">Acarus scabiei</name>
    <dbReference type="NCBI Taxonomy" id="52283"/>
    <lineage>
        <taxon>Eukaryota</taxon>
        <taxon>Metazoa</taxon>
        <taxon>Ecdysozoa</taxon>
        <taxon>Arthropoda</taxon>
        <taxon>Chelicerata</taxon>
        <taxon>Arachnida</taxon>
        <taxon>Acari</taxon>
        <taxon>Acariformes</taxon>
        <taxon>Sarcoptiformes</taxon>
        <taxon>Astigmata</taxon>
        <taxon>Psoroptidia</taxon>
        <taxon>Sarcoptoidea</taxon>
        <taxon>Sarcoptidae</taxon>
        <taxon>Sarcoptinae</taxon>
        <taxon>Sarcoptes</taxon>
    </lineage>
</organism>
<evidence type="ECO:0000313" key="10">
    <source>
        <dbReference type="Proteomes" id="UP000616769"/>
    </source>
</evidence>
<evidence type="ECO:0000313" key="9">
    <source>
        <dbReference type="EMBL" id="KPM08660.1"/>
    </source>
</evidence>
<dbReference type="GO" id="GO:0006874">
    <property type="term" value="P:intracellular calcium ion homeostasis"/>
    <property type="evidence" value="ECO:0007669"/>
    <property type="project" value="TreeGrafter"/>
</dbReference>
<dbReference type="VEuPathDB" id="VectorBase:SSCA000509"/>
<proteinExistence type="inferred from homology"/>
<keyword evidence="4" id="KW-0106">Calcium</keyword>
<evidence type="ECO:0000256" key="2">
    <source>
        <dbReference type="ARBA" id="ARBA00005364"/>
    </source>
</evidence>
<reference evidence="9 10" key="1">
    <citation type="journal article" date="2015" name="Parasit. Vectors">
        <title>Draft genome of the scabies mite.</title>
        <authorList>
            <person name="Rider S.D.Jr."/>
            <person name="Morgan M.S."/>
            <person name="Arlian L.G."/>
        </authorList>
    </citation>
    <scope>NUCLEOTIDE SEQUENCE [LARGE SCALE GENOMIC DNA]</scope>
    <source>
        <strain evidence="9">Arlian Lab</strain>
    </source>
</reference>
<keyword evidence="4" id="KW-0813">Transport</keyword>
<dbReference type="AlphaFoldDB" id="A0A132ADY4"/>
<evidence type="ECO:0000256" key="3">
    <source>
        <dbReference type="ARBA" id="ARBA00022449"/>
    </source>
</evidence>
<comment type="caution">
    <text evidence="9">The sequence shown here is derived from an EMBL/GenBank/DDBJ whole genome shotgun (WGS) entry which is preliminary data.</text>
</comment>
<evidence type="ECO:0000256" key="7">
    <source>
        <dbReference type="ARBA" id="ARBA00023136"/>
    </source>
</evidence>
<keyword evidence="3" id="KW-0050">Antiport</keyword>
<evidence type="ECO:0000259" key="8">
    <source>
        <dbReference type="Pfam" id="PF01699"/>
    </source>
</evidence>
<name>A0A132ADY4_SARSC</name>
<dbReference type="Gene3D" id="1.20.1420.30">
    <property type="entry name" value="NCX, central ion-binding region"/>
    <property type="match status" value="1"/>
</dbReference>
<keyword evidence="4" id="KW-0109">Calcium transport</keyword>
<dbReference type="GO" id="GO:0008273">
    <property type="term" value="F:calcium, potassium:sodium antiporter activity"/>
    <property type="evidence" value="ECO:0007669"/>
    <property type="project" value="TreeGrafter"/>
</dbReference>
<evidence type="ECO:0000256" key="4">
    <source>
        <dbReference type="ARBA" id="ARBA00022568"/>
    </source>
</evidence>
<dbReference type="EMBL" id="JXLN01012587">
    <property type="protein sequence ID" value="KPM08660.1"/>
    <property type="molecule type" value="Genomic_DNA"/>
</dbReference>
<evidence type="ECO:0000256" key="1">
    <source>
        <dbReference type="ARBA" id="ARBA00004141"/>
    </source>
</evidence>
<dbReference type="GO" id="GO:0005886">
    <property type="term" value="C:plasma membrane"/>
    <property type="evidence" value="ECO:0007669"/>
    <property type="project" value="TreeGrafter"/>
</dbReference>
<dbReference type="GO" id="GO:0005262">
    <property type="term" value="F:calcium channel activity"/>
    <property type="evidence" value="ECO:0007669"/>
    <property type="project" value="TreeGrafter"/>
</dbReference>
<keyword evidence="5" id="KW-0812">Transmembrane</keyword>
<dbReference type="OrthoDB" id="2127281at2759"/>